<name>A0A0K0XX64_9GAMM</name>
<evidence type="ECO:0000256" key="3">
    <source>
        <dbReference type="ARBA" id="ARBA00011738"/>
    </source>
</evidence>
<comment type="subunit">
    <text evidence="3 10">Homodimer.</text>
</comment>
<dbReference type="InterPro" id="IPR009012">
    <property type="entry name" value="GrpE_head"/>
</dbReference>
<dbReference type="InterPro" id="IPR013805">
    <property type="entry name" value="GrpE_CC"/>
</dbReference>
<dbReference type="SUPFAM" id="SSF58014">
    <property type="entry name" value="Coiled-coil domain of nucleotide exchange factor GrpE"/>
    <property type="match status" value="1"/>
</dbReference>
<comment type="function">
    <text evidence="7 10 11">Participates actively in the response to hyperosmotic and heat shock by preventing the aggregation of stress-denatured proteins, in association with DnaK and GrpE. It is the nucleotide exchange factor for DnaK and may function as a thermosensor. Unfolded proteins bind initially to DnaJ; upon interaction with the DnaJ-bound protein, DnaK hydrolyzes its bound ATP, resulting in the formation of a stable complex. GrpE releases ADP from DnaK; ATP binding to DnaK triggers the release of the substrate protein, thus completing the reaction cycle. Several rounds of ATP-dependent interactions between DnaJ, DnaK and GrpE are required for fully efficient folding.</text>
</comment>
<dbReference type="EMBL" id="CP012154">
    <property type="protein sequence ID" value="AKS42201.1"/>
    <property type="molecule type" value="Genomic_DNA"/>
</dbReference>
<dbReference type="OrthoDB" id="9789811at2"/>
<keyword evidence="4 10" id="KW-0963">Cytoplasm</keyword>
<evidence type="ECO:0000256" key="13">
    <source>
        <dbReference type="SAM" id="MobiDB-lite"/>
    </source>
</evidence>
<feature type="compositionally biased region" description="Basic and acidic residues" evidence="13">
    <location>
        <begin position="28"/>
        <end position="45"/>
    </location>
</feature>
<dbReference type="PATRIC" id="fig|1579979.3.peg.1877"/>
<keyword evidence="15" id="KW-1185">Reference proteome</keyword>
<sequence>MAEKRESSEHQDPRDDAQAHTSVEAQEAEAHSELPDEAEIERHPLEEEVGLLKDALLRTRAEMDNLHKRAEREVEKSRKFAVEGLLKDLVPVIDTLDQGIEAAGESGAEGLVLTRKLLLDTLVRYGLEIVDPLGEAFDPQWHEAMSMLPSEEHASDQVIQVLQRGYRLHDRVVRPARVIVAQ</sequence>
<reference evidence="14 15" key="1">
    <citation type="submission" date="2015-07" db="EMBL/GenBank/DDBJ databases">
        <authorList>
            <person name="Noorani M."/>
        </authorList>
    </citation>
    <scope>NUCLEOTIDE SEQUENCE [LARGE SCALE GENOMIC DNA]</scope>
    <source>
        <strain evidence="14 15">KCTC 42284</strain>
    </source>
</reference>
<dbReference type="STRING" id="1579979.WM2015_1834"/>
<evidence type="ECO:0000256" key="9">
    <source>
        <dbReference type="ARBA" id="ARBA00076414"/>
    </source>
</evidence>
<dbReference type="AlphaFoldDB" id="A0A0K0XX64"/>
<dbReference type="Pfam" id="PF01025">
    <property type="entry name" value="GrpE"/>
    <property type="match status" value="1"/>
</dbReference>
<dbReference type="FunFam" id="2.30.22.10:FF:000001">
    <property type="entry name" value="Protein GrpE"/>
    <property type="match status" value="1"/>
</dbReference>
<evidence type="ECO:0000256" key="5">
    <source>
        <dbReference type="ARBA" id="ARBA00023016"/>
    </source>
</evidence>
<dbReference type="PANTHER" id="PTHR21237:SF23">
    <property type="entry name" value="GRPE PROTEIN HOMOLOG, MITOCHONDRIAL"/>
    <property type="match status" value="1"/>
</dbReference>
<evidence type="ECO:0000256" key="10">
    <source>
        <dbReference type="HAMAP-Rule" id="MF_01151"/>
    </source>
</evidence>
<dbReference type="SUPFAM" id="SSF51064">
    <property type="entry name" value="Head domain of nucleotide exchange factor GrpE"/>
    <property type="match status" value="1"/>
</dbReference>
<evidence type="ECO:0000256" key="2">
    <source>
        <dbReference type="ARBA" id="ARBA00009054"/>
    </source>
</evidence>
<accession>A0A0K0XX64</accession>
<dbReference type="GO" id="GO:0042803">
    <property type="term" value="F:protein homodimerization activity"/>
    <property type="evidence" value="ECO:0007669"/>
    <property type="project" value="InterPro"/>
</dbReference>
<keyword evidence="6 10" id="KW-0143">Chaperone</keyword>
<dbReference type="GO" id="GO:0006457">
    <property type="term" value="P:protein folding"/>
    <property type="evidence" value="ECO:0007669"/>
    <property type="project" value="InterPro"/>
</dbReference>
<comment type="subcellular location">
    <subcellularLocation>
        <location evidence="1 10">Cytoplasm</location>
    </subcellularLocation>
</comment>
<dbReference type="InterPro" id="IPR000740">
    <property type="entry name" value="GrpE"/>
</dbReference>
<dbReference type="CDD" id="cd00446">
    <property type="entry name" value="GrpE"/>
    <property type="match status" value="1"/>
</dbReference>
<feature type="region of interest" description="Disordered" evidence="13">
    <location>
        <begin position="1"/>
        <end position="45"/>
    </location>
</feature>
<dbReference type="Gene3D" id="2.30.22.10">
    <property type="entry name" value="Head domain of nucleotide exchange factor GrpE"/>
    <property type="match status" value="1"/>
</dbReference>
<dbReference type="PANTHER" id="PTHR21237">
    <property type="entry name" value="GRPE PROTEIN"/>
    <property type="match status" value="1"/>
</dbReference>
<evidence type="ECO:0000313" key="15">
    <source>
        <dbReference type="Proteomes" id="UP000066624"/>
    </source>
</evidence>
<evidence type="ECO:0000256" key="11">
    <source>
        <dbReference type="RuleBase" id="RU000639"/>
    </source>
</evidence>
<dbReference type="NCBIfam" id="NF010748">
    <property type="entry name" value="PRK14150.1"/>
    <property type="match status" value="1"/>
</dbReference>
<dbReference type="RefSeq" id="WP_049725783.1">
    <property type="nucleotide sequence ID" value="NZ_CP012154.1"/>
</dbReference>
<dbReference type="GO" id="GO:0000774">
    <property type="term" value="F:adenyl-nucleotide exchange factor activity"/>
    <property type="evidence" value="ECO:0007669"/>
    <property type="project" value="InterPro"/>
</dbReference>
<evidence type="ECO:0000313" key="14">
    <source>
        <dbReference type="EMBL" id="AKS42201.1"/>
    </source>
</evidence>
<organism evidence="14 15">
    <name type="scientific">Wenzhouxiangella marina</name>
    <dbReference type="NCBI Taxonomy" id="1579979"/>
    <lineage>
        <taxon>Bacteria</taxon>
        <taxon>Pseudomonadati</taxon>
        <taxon>Pseudomonadota</taxon>
        <taxon>Gammaproteobacteria</taxon>
        <taxon>Chromatiales</taxon>
        <taxon>Wenzhouxiangellaceae</taxon>
        <taxon>Wenzhouxiangella</taxon>
    </lineage>
</organism>
<keyword evidence="5 10" id="KW-0346">Stress response</keyword>
<gene>
    <name evidence="10" type="primary">grpE</name>
    <name evidence="14" type="ORF">WM2015_1834</name>
</gene>
<evidence type="ECO:0000256" key="4">
    <source>
        <dbReference type="ARBA" id="ARBA00022490"/>
    </source>
</evidence>
<proteinExistence type="inferred from homology"/>
<dbReference type="PROSITE" id="PS01071">
    <property type="entry name" value="GRPE"/>
    <property type="match status" value="1"/>
</dbReference>
<dbReference type="KEGG" id="wma:WM2015_1834"/>
<evidence type="ECO:0000256" key="7">
    <source>
        <dbReference type="ARBA" id="ARBA00053401"/>
    </source>
</evidence>
<evidence type="ECO:0000256" key="1">
    <source>
        <dbReference type="ARBA" id="ARBA00004496"/>
    </source>
</evidence>
<evidence type="ECO:0000256" key="6">
    <source>
        <dbReference type="ARBA" id="ARBA00023186"/>
    </source>
</evidence>
<dbReference type="HAMAP" id="MF_01151">
    <property type="entry name" value="GrpE"/>
    <property type="match status" value="1"/>
</dbReference>
<dbReference type="Proteomes" id="UP000066624">
    <property type="component" value="Chromosome"/>
</dbReference>
<feature type="compositionally biased region" description="Basic and acidic residues" evidence="13">
    <location>
        <begin position="1"/>
        <end position="18"/>
    </location>
</feature>
<evidence type="ECO:0000256" key="8">
    <source>
        <dbReference type="ARBA" id="ARBA00072274"/>
    </source>
</evidence>
<dbReference type="GO" id="GO:0051087">
    <property type="term" value="F:protein-folding chaperone binding"/>
    <property type="evidence" value="ECO:0007669"/>
    <property type="project" value="InterPro"/>
</dbReference>
<dbReference type="PRINTS" id="PR00773">
    <property type="entry name" value="GRPEPROTEIN"/>
</dbReference>
<dbReference type="Gene3D" id="3.90.20.20">
    <property type="match status" value="1"/>
</dbReference>
<dbReference type="GO" id="GO:0051082">
    <property type="term" value="F:unfolded protein binding"/>
    <property type="evidence" value="ECO:0007669"/>
    <property type="project" value="TreeGrafter"/>
</dbReference>
<comment type="similarity">
    <text evidence="2 10 12">Belongs to the GrpE family.</text>
</comment>
<protein>
    <recommendedName>
        <fullName evidence="8 10">Protein GrpE</fullName>
    </recommendedName>
    <alternativeName>
        <fullName evidence="9 10">HSP-70 cofactor</fullName>
    </alternativeName>
</protein>
<evidence type="ECO:0000256" key="12">
    <source>
        <dbReference type="RuleBase" id="RU004478"/>
    </source>
</evidence>
<dbReference type="GO" id="GO:0005829">
    <property type="term" value="C:cytosol"/>
    <property type="evidence" value="ECO:0007669"/>
    <property type="project" value="TreeGrafter"/>
</dbReference>